<dbReference type="Gene3D" id="6.10.140.1060">
    <property type="match status" value="1"/>
</dbReference>
<dbReference type="GO" id="GO:0030286">
    <property type="term" value="C:dynein complex"/>
    <property type="evidence" value="ECO:0007669"/>
    <property type="project" value="UniProtKB-KW"/>
</dbReference>
<comment type="subcellular location">
    <subcellularLocation>
        <location evidence="1">Cell projection</location>
        <location evidence="1">Cilium</location>
    </subcellularLocation>
    <subcellularLocation>
        <location evidence="2">Cytoplasm</location>
        <location evidence="2">Cytoskeleton</location>
    </subcellularLocation>
</comment>
<feature type="domain" description="Dynein heavy chain AAA module D4" evidence="17">
    <location>
        <begin position="662"/>
        <end position="833"/>
    </location>
</feature>
<dbReference type="EMBL" id="PGGS01000184">
    <property type="protein sequence ID" value="PNH07360.1"/>
    <property type="molecule type" value="Genomic_DNA"/>
</dbReference>
<dbReference type="AlphaFoldDB" id="A0A2J8A4A6"/>
<keyword evidence="12" id="KW-0966">Cell projection</keyword>
<proteinExistence type="predicted"/>
<evidence type="ECO:0000259" key="16">
    <source>
        <dbReference type="Pfam" id="PF12777"/>
    </source>
</evidence>
<evidence type="ECO:0000259" key="18">
    <source>
        <dbReference type="Pfam" id="PF12781"/>
    </source>
</evidence>
<evidence type="ECO:0000313" key="19">
    <source>
        <dbReference type="EMBL" id="PNH07360.1"/>
    </source>
</evidence>
<keyword evidence="20" id="KW-1185">Reference proteome</keyword>
<dbReference type="GO" id="GO:0045505">
    <property type="term" value="F:dynein intermediate chain binding"/>
    <property type="evidence" value="ECO:0007669"/>
    <property type="project" value="InterPro"/>
</dbReference>
<evidence type="ECO:0000256" key="9">
    <source>
        <dbReference type="ARBA" id="ARBA00023069"/>
    </source>
</evidence>
<keyword evidence="6" id="KW-0067">ATP-binding</keyword>
<evidence type="ECO:0000259" key="15">
    <source>
        <dbReference type="Pfam" id="PF12774"/>
    </source>
</evidence>
<dbReference type="GO" id="GO:0007018">
    <property type="term" value="P:microtubule-based movement"/>
    <property type="evidence" value="ECO:0007669"/>
    <property type="project" value="InterPro"/>
</dbReference>
<feature type="coiled-coil region" evidence="13">
    <location>
        <begin position="487"/>
        <end position="535"/>
    </location>
</feature>
<evidence type="ECO:0000256" key="3">
    <source>
        <dbReference type="ARBA" id="ARBA00022490"/>
    </source>
</evidence>
<evidence type="ECO:0000256" key="8">
    <source>
        <dbReference type="ARBA" id="ARBA00023054"/>
    </source>
</evidence>
<dbReference type="Pfam" id="PF12781">
    <property type="entry name" value="AAA_9"/>
    <property type="match status" value="1"/>
</dbReference>
<keyword evidence="3" id="KW-0963">Cytoplasm</keyword>
<reference evidence="19 20" key="1">
    <citation type="journal article" date="2017" name="Mol. Biol. Evol.">
        <title>The 4-celled Tetrabaena socialis nuclear genome reveals the essential components for genetic control of cell number at the origin of multicellularity in the volvocine lineage.</title>
        <authorList>
            <person name="Featherston J."/>
            <person name="Arakaki Y."/>
            <person name="Hanschen E.R."/>
            <person name="Ferris P.J."/>
            <person name="Michod R.E."/>
            <person name="Olson B.J.S.C."/>
            <person name="Nozaki H."/>
            <person name="Durand P.M."/>
        </authorList>
    </citation>
    <scope>NUCLEOTIDE SEQUENCE [LARGE SCALE GENOMIC DNA]</scope>
    <source>
        <strain evidence="19 20">NIES-571</strain>
    </source>
</reference>
<sequence length="1080" mass="119877">MVLCARDLARKLVATYRLCSEQLSSQSHYDYGMRAVMSVLRAAAANKQRSAETLEDVLMLRSIKDVNEPKFLAPDLPLFAGILSDLFPGVDLPPTDYSALDEHLQTNCARLNLQVDRRMARTDFDLGPGLEILDVGIKLTTPLPKEGLVYDYVWDKPKAVWRHWMDSPGGAAELAIPESASFNEIIVPTVDTVRYTHLLTLLVTHGRHVLFAGPTGTGKTVYVKAAIEALDKALYTNQQTAFSAQTSANMIQDIIDARLDKRRKGIFGPPVGMRCVVFLDDLNMPALEVYGAQPPVELMRQFLDHSGWYDRPLPRAVPEIRETTWGAGNKKGWIRLGSALDTLTKSDVTEVKAMKNPPAGVKLVMETVCQMLSIKPNKVNDHTNSAKKVNDYWGPSQALLADTKFLDTLRAYDKDNIAPHIITAVRPYIDMPEFEPSVVKKASAAAYGLCCWVRAMEAYDRVAKVVAPKKAKLAEAEAEYGELMVGLTAKKAELADLEAKLAELKGRLGAMQARKAGLEAEVDLCEKKLDRATKLIGGLGGEKSRWTEVAAKLGGDYINLTGDVLLASGFIAYLGAFTAAYRERATSSWVALCKERQIPCSDHFKLVTVLGEPVKIRDWTIDGLPNDSFSIDNGIIVSKARRWPLLVDPQGQANKWIKNMEKKHKLEDESFLEDINNILNTGEVPNLFPKDELVSIMEQVTMRAKRAGKQLTPASLYAFFVDSCRANLHLVLAMSPVGGAFRERLRKFPSLVNCTTIDWFTVWPSDALKSVASKFLHDVEMDSDDTRGAVEDMCMEFHVTVRRLADDFKADLGRHYYTTPTSYLELIQTYKELLAAKRKQACSTSASERASKPSGERAMRCATASYSRDSTAHAEGPGAGGGERDCTTSVYDGRRVRFKAAALPPTLAQHHQGGFYMTTKLRNPHYLPEVSVKVTLLNFMITPEGLEDQLLGIVVRLERPELEEQKTKLVLAGAENARQLKEIEDRIIEVLSASEGNILEDETAINVISSSKLLSNDIAQKQQIADKTERTIDETRLGYKAVARHVSVLFFCISDLAAIEPMYQDHWTRRGVAFLLSLAD</sequence>
<dbReference type="GO" id="GO:0005524">
    <property type="term" value="F:ATP binding"/>
    <property type="evidence" value="ECO:0007669"/>
    <property type="project" value="UniProtKB-KW"/>
</dbReference>
<keyword evidence="8 13" id="KW-0175">Coiled coil</keyword>
<dbReference type="PANTHER" id="PTHR22878:SF68">
    <property type="entry name" value="DYNEIN HEAVY CHAIN 6, AXONEMAL-LIKE"/>
    <property type="match status" value="1"/>
</dbReference>
<evidence type="ECO:0000256" key="5">
    <source>
        <dbReference type="ARBA" id="ARBA00022741"/>
    </source>
</evidence>
<evidence type="ECO:0000313" key="20">
    <source>
        <dbReference type="Proteomes" id="UP000236333"/>
    </source>
</evidence>
<organism evidence="19 20">
    <name type="scientific">Tetrabaena socialis</name>
    <dbReference type="NCBI Taxonomy" id="47790"/>
    <lineage>
        <taxon>Eukaryota</taxon>
        <taxon>Viridiplantae</taxon>
        <taxon>Chlorophyta</taxon>
        <taxon>core chlorophytes</taxon>
        <taxon>Chlorophyceae</taxon>
        <taxon>CS clade</taxon>
        <taxon>Chlamydomonadales</taxon>
        <taxon>Tetrabaenaceae</taxon>
        <taxon>Tetrabaena</taxon>
    </lineage>
</organism>
<dbReference type="GO" id="GO:0005929">
    <property type="term" value="C:cilium"/>
    <property type="evidence" value="ECO:0007669"/>
    <property type="project" value="UniProtKB-SubCell"/>
</dbReference>
<evidence type="ECO:0000256" key="6">
    <source>
        <dbReference type="ARBA" id="ARBA00022840"/>
    </source>
</evidence>
<dbReference type="InterPro" id="IPR024317">
    <property type="entry name" value="Dynein_heavy_chain_D4_dom"/>
</dbReference>
<dbReference type="InterPro" id="IPR035699">
    <property type="entry name" value="AAA_6"/>
</dbReference>
<feature type="compositionally biased region" description="Basic and acidic residues" evidence="14">
    <location>
        <begin position="849"/>
        <end position="859"/>
    </location>
</feature>
<comment type="caution">
    <text evidence="19">The sequence shown here is derived from an EMBL/GenBank/DDBJ whole genome shotgun (WGS) entry which is preliminary data.</text>
</comment>
<evidence type="ECO:0000256" key="7">
    <source>
        <dbReference type="ARBA" id="ARBA00023017"/>
    </source>
</evidence>
<dbReference type="PANTHER" id="PTHR22878">
    <property type="entry name" value="DYNEIN HEAVY CHAIN 6, AXONEMAL-LIKE-RELATED"/>
    <property type="match status" value="1"/>
</dbReference>
<evidence type="ECO:0000256" key="10">
    <source>
        <dbReference type="ARBA" id="ARBA00023175"/>
    </source>
</evidence>
<dbReference type="Pfam" id="PF12775">
    <property type="entry name" value="AAA_7"/>
    <property type="match status" value="1"/>
</dbReference>
<dbReference type="Gene3D" id="1.20.920.20">
    <property type="match status" value="2"/>
</dbReference>
<name>A0A2J8A4A6_9CHLO</name>
<keyword evidence="11" id="KW-0206">Cytoskeleton</keyword>
<dbReference type="FunFam" id="1.20.920.20:FF:000001">
    <property type="entry name" value="dynein heavy chain 2, axonemal"/>
    <property type="match status" value="1"/>
</dbReference>
<keyword evidence="7" id="KW-0243">Dynein</keyword>
<dbReference type="OrthoDB" id="6264521at2759"/>
<dbReference type="InterPro" id="IPR026983">
    <property type="entry name" value="DHC"/>
</dbReference>
<evidence type="ECO:0000259" key="17">
    <source>
        <dbReference type="Pfam" id="PF12780"/>
    </source>
</evidence>
<evidence type="ECO:0000256" key="14">
    <source>
        <dbReference type="SAM" id="MobiDB-lite"/>
    </source>
</evidence>
<keyword evidence="4" id="KW-0493">Microtubule</keyword>
<dbReference type="Pfam" id="PF12774">
    <property type="entry name" value="AAA_6"/>
    <property type="match status" value="1"/>
</dbReference>
<protein>
    <submittedName>
        <fullName evidence="19">Dynein heavy chain 7, axonemal</fullName>
    </submittedName>
</protein>
<dbReference type="Proteomes" id="UP000236333">
    <property type="component" value="Unassembled WGS sequence"/>
</dbReference>
<evidence type="ECO:0000256" key="12">
    <source>
        <dbReference type="ARBA" id="ARBA00023273"/>
    </source>
</evidence>
<dbReference type="Pfam" id="PF12780">
    <property type="entry name" value="AAA_8"/>
    <property type="match status" value="1"/>
</dbReference>
<dbReference type="GO" id="GO:0051959">
    <property type="term" value="F:dynein light intermediate chain binding"/>
    <property type="evidence" value="ECO:0007669"/>
    <property type="project" value="InterPro"/>
</dbReference>
<dbReference type="InterPro" id="IPR035706">
    <property type="entry name" value="AAA_9"/>
</dbReference>
<keyword evidence="9" id="KW-0969">Cilium</keyword>
<feature type="domain" description="Dynein heavy chain ATP-binding dynein motor region" evidence="18">
    <location>
        <begin position="915"/>
        <end position="1018"/>
    </location>
</feature>
<feature type="domain" description="Dynein heavy chain coiled coil stalk" evidence="16">
    <location>
        <begin position="338"/>
        <end position="584"/>
    </location>
</feature>
<dbReference type="InterPro" id="IPR027417">
    <property type="entry name" value="P-loop_NTPase"/>
</dbReference>
<dbReference type="InterPro" id="IPR043157">
    <property type="entry name" value="Dynein_AAA1S"/>
</dbReference>
<dbReference type="GO" id="GO:0003774">
    <property type="term" value="F:cytoskeletal motor activity"/>
    <property type="evidence" value="ECO:0007669"/>
    <property type="project" value="UniProtKB-ARBA"/>
</dbReference>
<evidence type="ECO:0000256" key="2">
    <source>
        <dbReference type="ARBA" id="ARBA00004245"/>
    </source>
</evidence>
<feature type="region of interest" description="Disordered" evidence="14">
    <location>
        <begin position="844"/>
        <end position="886"/>
    </location>
</feature>
<accession>A0A2J8A4A6</accession>
<dbReference type="FunFam" id="1.10.8.710:FF:000001">
    <property type="entry name" value="Dynein axonemal heavy chain 2"/>
    <property type="match status" value="1"/>
</dbReference>
<dbReference type="Pfam" id="PF12777">
    <property type="entry name" value="MT"/>
    <property type="match status" value="1"/>
</dbReference>
<dbReference type="Gene3D" id="1.10.8.710">
    <property type="match status" value="1"/>
</dbReference>
<evidence type="ECO:0000256" key="4">
    <source>
        <dbReference type="ARBA" id="ARBA00022701"/>
    </source>
</evidence>
<keyword evidence="5" id="KW-0547">Nucleotide-binding</keyword>
<dbReference type="Gene3D" id="3.40.50.300">
    <property type="entry name" value="P-loop containing nucleotide triphosphate hydrolases"/>
    <property type="match status" value="3"/>
</dbReference>
<evidence type="ECO:0000256" key="1">
    <source>
        <dbReference type="ARBA" id="ARBA00004138"/>
    </source>
</evidence>
<keyword evidence="10" id="KW-0505">Motor protein</keyword>
<dbReference type="GO" id="GO:0005874">
    <property type="term" value="C:microtubule"/>
    <property type="evidence" value="ECO:0007669"/>
    <property type="project" value="UniProtKB-KW"/>
</dbReference>
<evidence type="ECO:0000256" key="11">
    <source>
        <dbReference type="ARBA" id="ARBA00023212"/>
    </source>
</evidence>
<evidence type="ECO:0000256" key="13">
    <source>
        <dbReference type="SAM" id="Coils"/>
    </source>
</evidence>
<dbReference type="SUPFAM" id="SSF52540">
    <property type="entry name" value="P-loop containing nucleoside triphosphate hydrolases"/>
    <property type="match status" value="2"/>
</dbReference>
<gene>
    <name evidence="19" type="ORF">TSOC_006236</name>
</gene>
<feature type="domain" description="Dynein heavy chain hydrolytic ATP-binding dynein motor region" evidence="15">
    <location>
        <begin position="5"/>
        <end position="119"/>
    </location>
</feature>
<dbReference type="InterPro" id="IPR024743">
    <property type="entry name" value="Dynein_HC_stalk"/>
</dbReference>